<protein>
    <submittedName>
        <fullName evidence="1">Uncharacterized protein</fullName>
    </submittedName>
</protein>
<dbReference type="EMBL" id="JACIGM010000029">
    <property type="protein sequence ID" value="MBB4279460.1"/>
    <property type="molecule type" value="Genomic_DNA"/>
</dbReference>
<dbReference type="AlphaFoldDB" id="A0A7W6RVL0"/>
<reference evidence="1 2" key="1">
    <citation type="submission" date="2020-08" db="EMBL/GenBank/DDBJ databases">
        <title>Genomic Encyclopedia of Type Strains, Phase IV (KMG-V): Genome sequencing to study the core and pangenomes of soil and plant-associated prokaryotes.</title>
        <authorList>
            <person name="Whitman W."/>
        </authorList>
    </citation>
    <scope>NUCLEOTIDE SEQUENCE [LARGE SCALE GENOMIC DNA]</scope>
    <source>
        <strain evidence="1 2">SEMIA 402</strain>
    </source>
</reference>
<dbReference type="RefSeq" id="WP_183931074.1">
    <property type="nucleotide sequence ID" value="NZ_JACIGM010000029.1"/>
</dbReference>
<comment type="caution">
    <text evidence="1">The sequence shown here is derived from an EMBL/GenBank/DDBJ whole genome shotgun (WGS) entry which is preliminary data.</text>
</comment>
<evidence type="ECO:0000313" key="2">
    <source>
        <dbReference type="Proteomes" id="UP000533641"/>
    </source>
</evidence>
<organism evidence="1 2">
    <name type="scientific">Rhizobium mongolense</name>
    <dbReference type="NCBI Taxonomy" id="57676"/>
    <lineage>
        <taxon>Bacteria</taxon>
        <taxon>Pseudomonadati</taxon>
        <taxon>Pseudomonadota</taxon>
        <taxon>Alphaproteobacteria</taxon>
        <taxon>Hyphomicrobiales</taxon>
        <taxon>Rhizobiaceae</taxon>
        <taxon>Rhizobium/Agrobacterium group</taxon>
        <taxon>Rhizobium</taxon>
    </lineage>
</organism>
<dbReference type="Proteomes" id="UP000533641">
    <property type="component" value="Unassembled WGS sequence"/>
</dbReference>
<proteinExistence type="predicted"/>
<sequence length="83" mass="9705">MREAFIWVAHSLHKKGIFLRRSTSGHNLIDRLEQVRTGDPWFAHRFENVISTVFAGEQIGAMVRPFGIHLEKADHLLYMMRDD</sequence>
<evidence type="ECO:0000313" key="1">
    <source>
        <dbReference type="EMBL" id="MBB4279460.1"/>
    </source>
</evidence>
<name>A0A7W6RVL0_9HYPH</name>
<gene>
    <name evidence="1" type="ORF">GGE12_007277</name>
</gene>
<accession>A0A7W6RVL0</accession>